<sequence length="563" mass="56230">MPALATRGSPPASPAPAPDPDGRLARVAAALRSGRGRLAVAWGLAAFLGLAVVSAGAGISGDEAAVIGAAHGAPPATAEPAPPSGPPLAPLLARAGDATAGRIGVPHRFALRLAAALAGALLAALLALLGHELAGAPGAILAPALYLLVPRHLVLGAVATPDGLAAALGLGTVWAYRLAGRSRRRLGAAVAAGCLFGLAIAARLDAWILLPVLATHAALLRTMRRRAAAAAAAADDADTAAADPTAAALEARLRGIPLAVAAMALVAPLVLAALWPALLVHPLRVLAGTVHSAAGLPYLGARLAAARPPLGYPLVVTALSVPAGVLLCYAGGVAHAAWRLRRALRRGEAGVDPGDELLLLLGATAPLLAAQAGVAPLVGGVRPWLLAFPFLAVLGARALLAAARTAWPSRARPVAASLALLVLYPALRASVHAWPALGGAWSALAGGAPGAASLGMQRQEPGEAARAILPELAARARPGARVLWLGVAPEAVAVYAADGALRPDLGLAADAASADLTVAVLDGGSRDAEYQAWSELRTSHPVTGVFLDEVPLVLVYARPGAWR</sequence>
<dbReference type="InterPro" id="IPR038731">
    <property type="entry name" value="RgtA/B/C-like"/>
</dbReference>
<feature type="transmembrane region" description="Helical" evidence="2">
    <location>
        <begin position="39"/>
        <end position="59"/>
    </location>
</feature>
<feature type="transmembrane region" description="Helical" evidence="2">
    <location>
        <begin position="357"/>
        <end position="378"/>
    </location>
</feature>
<feature type="domain" description="Glycosyltransferase RgtA/B/C/D-like" evidence="3">
    <location>
        <begin position="86"/>
        <end position="225"/>
    </location>
</feature>
<feature type="transmembrane region" description="Helical" evidence="2">
    <location>
        <begin position="188"/>
        <end position="210"/>
    </location>
</feature>
<protein>
    <recommendedName>
        <fullName evidence="3">Glycosyltransferase RgtA/B/C/D-like domain-containing protein</fullName>
    </recommendedName>
</protein>
<feature type="transmembrane region" description="Helical" evidence="2">
    <location>
        <begin position="109"/>
        <end position="129"/>
    </location>
</feature>
<proteinExistence type="predicted"/>
<keyword evidence="2" id="KW-1133">Transmembrane helix</keyword>
<evidence type="ECO:0000256" key="1">
    <source>
        <dbReference type="SAM" id="MobiDB-lite"/>
    </source>
</evidence>
<evidence type="ECO:0000313" key="5">
    <source>
        <dbReference type="Proteomes" id="UP001162891"/>
    </source>
</evidence>
<dbReference type="RefSeq" id="WP_248354891.1">
    <property type="nucleotide sequence ID" value="NZ_AP025591.1"/>
</dbReference>
<dbReference type="Proteomes" id="UP001162891">
    <property type="component" value="Chromosome"/>
</dbReference>
<keyword evidence="5" id="KW-1185">Reference proteome</keyword>
<gene>
    <name evidence="4" type="ORF">AMOR_47690</name>
</gene>
<feature type="transmembrane region" description="Helical" evidence="2">
    <location>
        <begin position="384"/>
        <end position="403"/>
    </location>
</feature>
<feature type="transmembrane region" description="Helical" evidence="2">
    <location>
        <begin position="153"/>
        <end position="176"/>
    </location>
</feature>
<feature type="region of interest" description="Disordered" evidence="1">
    <location>
        <begin position="1"/>
        <end position="22"/>
    </location>
</feature>
<dbReference type="EMBL" id="AP025591">
    <property type="protein sequence ID" value="BDG05773.1"/>
    <property type="molecule type" value="Genomic_DNA"/>
</dbReference>
<reference evidence="5" key="1">
    <citation type="journal article" date="2022" name="Int. J. Syst. Evol. Microbiol.">
        <title>Anaeromyxobacter oryzae sp. nov., Anaeromyxobacter diazotrophicus sp. nov. and Anaeromyxobacter paludicola sp. nov., isolated from paddy soils.</title>
        <authorList>
            <person name="Itoh H."/>
            <person name="Xu Z."/>
            <person name="Mise K."/>
            <person name="Masuda Y."/>
            <person name="Ushijima N."/>
            <person name="Hayakawa C."/>
            <person name="Shiratori Y."/>
            <person name="Senoo K."/>
        </authorList>
    </citation>
    <scope>NUCLEOTIDE SEQUENCE [LARGE SCALE GENOMIC DNA]</scope>
    <source>
        <strain evidence="5">Red232</strain>
    </source>
</reference>
<feature type="transmembrane region" description="Helical" evidence="2">
    <location>
        <begin position="256"/>
        <end position="278"/>
    </location>
</feature>
<keyword evidence="2" id="KW-0812">Transmembrane</keyword>
<evidence type="ECO:0000313" key="4">
    <source>
        <dbReference type="EMBL" id="BDG05773.1"/>
    </source>
</evidence>
<name>A0ABM7X1W0_9BACT</name>
<feature type="transmembrane region" description="Helical" evidence="2">
    <location>
        <begin position="285"/>
        <end position="305"/>
    </location>
</feature>
<feature type="transmembrane region" description="Helical" evidence="2">
    <location>
        <begin position="311"/>
        <end position="336"/>
    </location>
</feature>
<organism evidence="4 5">
    <name type="scientific">Anaeromyxobacter oryzae</name>
    <dbReference type="NCBI Taxonomy" id="2918170"/>
    <lineage>
        <taxon>Bacteria</taxon>
        <taxon>Pseudomonadati</taxon>
        <taxon>Myxococcota</taxon>
        <taxon>Myxococcia</taxon>
        <taxon>Myxococcales</taxon>
        <taxon>Cystobacterineae</taxon>
        <taxon>Anaeromyxobacteraceae</taxon>
        <taxon>Anaeromyxobacter</taxon>
    </lineage>
</organism>
<evidence type="ECO:0000259" key="3">
    <source>
        <dbReference type="Pfam" id="PF13231"/>
    </source>
</evidence>
<keyword evidence="2" id="KW-0472">Membrane</keyword>
<dbReference type="Pfam" id="PF13231">
    <property type="entry name" value="PMT_2"/>
    <property type="match status" value="1"/>
</dbReference>
<accession>A0ABM7X1W0</accession>
<evidence type="ECO:0000256" key="2">
    <source>
        <dbReference type="SAM" id="Phobius"/>
    </source>
</evidence>